<name>A0A7S3I311_9SPIT</name>
<reference evidence="2" key="1">
    <citation type="submission" date="2021-01" db="EMBL/GenBank/DDBJ databases">
        <authorList>
            <person name="Corre E."/>
            <person name="Pelletier E."/>
            <person name="Niang G."/>
            <person name="Scheremetjew M."/>
            <person name="Finn R."/>
            <person name="Kale V."/>
            <person name="Holt S."/>
            <person name="Cochrane G."/>
            <person name="Meng A."/>
            <person name="Brown T."/>
            <person name="Cohen L."/>
        </authorList>
    </citation>
    <scope>NUCLEOTIDE SEQUENCE</scope>
    <source>
        <strain evidence="2">Fehren 1</strain>
    </source>
</reference>
<dbReference type="AlphaFoldDB" id="A0A7S3I311"/>
<protein>
    <submittedName>
        <fullName evidence="2">Uncharacterized protein</fullName>
    </submittedName>
</protein>
<feature type="region of interest" description="Disordered" evidence="1">
    <location>
        <begin position="1"/>
        <end position="92"/>
    </location>
</feature>
<feature type="compositionally biased region" description="Polar residues" evidence="1">
    <location>
        <begin position="1"/>
        <end position="28"/>
    </location>
</feature>
<proteinExistence type="predicted"/>
<feature type="compositionally biased region" description="Polar residues" evidence="1">
    <location>
        <begin position="71"/>
        <end position="85"/>
    </location>
</feature>
<sequence length="140" mass="15366">MVQADNLSRQALSNLSNGRSQRSKQPSAAFSRRDESSDDEPTAAQERERFIQLVRSGATAETENDDHKNYMGSTQKRMSKMQTKVPTGMPKCTGGTYEGPVVATHPPAKTGNNCVITNDTHTKATNNGFSRGELGRFFCH</sequence>
<gene>
    <name evidence="2" type="ORF">FEHR0123_LOCUS7017</name>
</gene>
<evidence type="ECO:0000256" key="1">
    <source>
        <dbReference type="SAM" id="MobiDB-lite"/>
    </source>
</evidence>
<evidence type="ECO:0000313" key="2">
    <source>
        <dbReference type="EMBL" id="CAE0312096.1"/>
    </source>
</evidence>
<accession>A0A7S3I311</accession>
<organism evidence="2">
    <name type="scientific">Favella ehrenbergii</name>
    <dbReference type="NCBI Taxonomy" id="182087"/>
    <lineage>
        <taxon>Eukaryota</taxon>
        <taxon>Sar</taxon>
        <taxon>Alveolata</taxon>
        <taxon>Ciliophora</taxon>
        <taxon>Intramacronucleata</taxon>
        <taxon>Spirotrichea</taxon>
        <taxon>Choreotrichia</taxon>
        <taxon>Tintinnida</taxon>
        <taxon>Xystonellidae</taxon>
        <taxon>Favella</taxon>
    </lineage>
</organism>
<dbReference type="EMBL" id="HBIE01023022">
    <property type="protein sequence ID" value="CAE0312096.1"/>
    <property type="molecule type" value="Transcribed_RNA"/>
</dbReference>